<keyword evidence="1 2" id="KW-0694">RNA-binding</keyword>
<dbReference type="EMBL" id="KZ155782">
    <property type="protein sequence ID" value="OUS46680.1"/>
    <property type="molecule type" value="Genomic_DNA"/>
</dbReference>
<feature type="region of interest" description="Disordered" evidence="3">
    <location>
        <begin position="108"/>
        <end position="129"/>
    </location>
</feature>
<dbReference type="AlphaFoldDB" id="A0A1Y5IAR5"/>
<accession>A0A1Y5IAR5</accession>
<dbReference type="Pfam" id="PF00076">
    <property type="entry name" value="RRM_1"/>
    <property type="match status" value="1"/>
</dbReference>
<reference evidence="5" key="1">
    <citation type="submission" date="2017-04" db="EMBL/GenBank/DDBJ databases">
        <title>Population genomics of picophytoplankton unveils novel chromosome hypervariability.</title>
        <authorList>
            <consortium name="DOE Joint Genome Institute"/>
            <person name="Blanc-Mathieu R."/>
            <person name="Krasovec M."/>
            <person name="Hebrard M."/>
            <person name="Yau S."/>
            <person name="Desgranges E."/>
            <person name="Martin J."/>
            <person name="Schackwitz W."/>
            <person name="Kuo A."/>
            <person name="Salin G."/>
            <person name="Donnadieu C."/>
            <person name="Desdevises Y."/>
            <person name="Sanchez-Ferandin S."/>
            <person name="Moreau H."/>
            <person name="Rivals E."/>
            <person name="Grigoriev I.V."/>
            <person name="Grimsley N."/>
            <person name="Eyre-Walker A."/>
            <person name="Piganeau G."/>
        </authorList>
    </citation>
    <scope>NUCLEOTIDE SEQUENCE [LARGE SCALE GENOMIC DNA]</scope>
    <source>
        <strain evidence="5">RCC 1115</strain>
    </source>
</reference>
<dbReference type="SMART" id="SM00360">
    <property type="entry name" value="RRM"/>
    <property type="match status" value="1"/>
</dbReference>
<feature type="compositionally biased region" description="Basic and acidic residues" evidence="3">
    <location>
        <begin position="10"/>
        <end position="20"/>
    </location>
</feature>
<gene>
    <name evidence="5" type="ORF">BE221DRAFT_191856</name>
</gene>
<name>A0A1Y5IAR5_OSTTA</name>
<evidence type="ECO:0000256" key="2">
    <source>
        <dbReference type="PROSITE-ProRule" id="PRU00176"/>
    </source>
</evidence>
<dbReference type="InterPro" id="IPR035979">
    <property type="entry name" value="RBD_domain_sf"/>
</dbReference>
<evidence type="ECO:0000256" key="1">
    <source>
        <dbReference type="ARBA" id="ARBA00022884"/>
    </source>
</evidence>
<evidence type="ECO:0000313" key="5">
    <source>
        <dbReference type="EMBL" id="OUS46680.1"/>
    </source>
</evidence>
<feature type="domain" description="RRM" evidence="4">
    <location>
        <begin position="27"/>
        <end position="104"/>
    </location>
</feature>
<feature type="compositionally biased region" description="Basic and acidic residues" evidence="3">
    <location>
        <begin position="108"/>
        <end position="118"/>
    </location>
</feature>
<evidence type="ECO:0000259" key="4">
    <source>
        <dbReference type="PROSITE" id="PS50102"/>
    </source>
</evidence>
<dbReference type="SUPFAM" id="SSF54928">
    <property type="entry name" value="RNA-binding domain, RBD"/>
    <property type="match status" value="1"/>
</dbReference>
<sequence length="247" mass="27686">MEASGGNWYHESDEHSKRREIPQKSPFVAFVGNVPFDTSKDEVLHALGAAIESVSNVRPMTHRSGVKVRGYFVEFTTSDALVKALEADGVVIGDRQLRVNIAEERKTCTDKGHRNSHDRGHRRNLHNSHREQWTTVGDISAQRIVEPAVDRPKLVLKPRSIEKDSGEVAVGKSSIFGCARPIDTSKVLEEIERKIDAELHRDHAKQKQKVVKKGHKVLHHAAIVHEHSPTPVEDSNVFSLLSIEDDE</sequence>
<dbReference type="Gene3D" id="3.30.70.330">
    <property type="match status" value="1"/>
</dbReference>
<dbReference type="eggNOG" id="KOG0118">
    <property type="taxonomic scope" value="Eukaryota"/>
</dbReference>
<organism evidence="5">
    <name type="scientific">Ostreococcus tauri</name>
    <name type="common">Marine green alga</name>
    <dbReference type="NCBI Taxonomy" id="70448"/>
    <lineage>
        <taxon>Eukaryota</taxon>
        <taxon>Viridiplantae</taxon>
        <taxon>Chlorophyta</taxon>
        <taxon>Mamiellophyceae</taxon>
        <taxon>Mamiellales</taxon>
        <taxon>Bathycoccaceae</taxon>
        <taxon>Ostreococcus</taxon>
    </lineage>
</organism>
<dbReference type="InterPro" id="IPR000504">
    <property type="entry name" value="RRM_dom"/>
</dbReference>
<feature type="region of interest" description="Disordered" evidence="3">
    <location>
        <begin position="1"/>
        <end position="20"/>
    </location>
</feature>
<dbReference type="PANTHER" id="PTHR23236:SF11">
    <property type="entry name" value="EUKARYOTIC TRANSLATION INITIATION FACTOR 4H"/>
    <property type="match status" value="1"/>
</dbReference>
<protein>
    <submittedName>
        <fullName evidence="5">Wbscr1 alternative spliced product</fullName>
    </submittedName>
</protein>
<dbReference type="PROSITE" id="PS50102">
    <property type="entry name" value="RRM"/>
    <property type="match status" value="1"/>
</dbReference>
<dbReference type="PANTHER" id="PTHR23236">
    <property type="entry name" value="EUKARYOTIC TRANSLATION INITIATION FACTOR 4B/4H"/>
    <property type="match status" value="1"/>
</dbReference>
<dbReference type="InterPro" id="IPR012677">
    <property type="entry name" value="Nucleotide-bd_a/b_plait_sf"/>
</dbReference>
<dbReference type="Proteomes" id="UP000195557">
    <property type="component" value="Unassembled WGS sequence"/>
</dbReference>
<evidence type="ECO:0000256" key="3">
    <source>
        <dbReference type="SAM" id="MobiDB-lite"/>
    </source>
</evidence>
<proteinExistence type="predicted"/>
<dbReference type="GO" id="GO:0003723">
    <property type="term" value="F:RNA binding"/>
    <property type="evidence" value="ECO:0007669"/>
    <property type="project" value="UniProtKB-UniRule"/>
</dbReference>